<organism evidence="2 3">
    <name type="scientific">Micromonospora parastrephiae</name>
    <dbReference type="NCBI Taxonomy" id="2806101"/>
    <lineage>
        <taxon>Bacteria</taxon>
        <taxon>Bacillati</taxon>
        <taxon>Actinomycetota</taxon>
        <taxon>Actinomycetes</taxon>
        <taxon>Micromonosporales</taxon>
        <taxon>Micromonosporaceae</taxon>
        <taxon>Micromonospora</taxon>
    </lineage>
</organism>
<feature type="transmembrane region" description="Helical" evidence="1">
    <location>
        <begin position="142"/>
        <end position="161"/>
    </location>
</feature>
<proteinExistence type="predicted"/>
<reference evidence="2 3" key="1">
    <citation type="submission" date="2021-01" db="EMBL/GenBank/DDBJ databases">
        <title>Draft genome sequence of Micromonospora sp. strain STR1_7.</title>
        <authorList>
            <person name="Karlyshev A."/>
            <person name="Jawad R."/>
        </authorList>
    </citation>
    <scope>NUCLEOTIDE SEQUENCE [LARGE SCALE GENOMIC DNA]</scope>
    <source>
        <strain evidence="2 3">STR1-7</strain>
    </source>
</reference>
<keyword evidence="3" id="KW-1185">Reference proteome</keyword>
<dbReference type="RefSeq" id="WP_203174890.1">
    <property type="nucleotide sequence ID" value="NZ_JAEVHM010000042.1"/>
</dbReference>
<evidence type="ECO:0000313" key="3">
    <source>
        <dbReference type="Proteomes" id="UP000601027"/>
    </source>
</evidence>
<keyword evidence="1" id="KW-0472">Membrane</keyword>
<accession>A0ABS1XTA7</accession>
<comment type="caution">
    <text evidence="2">The sequence shown here is derived from an EMBL/GenBank/DDBJ whole genome shotgun (WGS) entry which is preliminary data.</text>
</comment>
<name>A0ABS1XTA7_9ACTN</name>
<gene>
    <name evidence="2" type="ORF">JNW91_11760</name>
</gene>
<evidence type="ECO:0000313" key="2">
    <source>
        <dbReference type="EMBL" id="MBM0232481.1"/>
    </source>
</evidence>
<keyword evidence="1" id="KW-1133">Transmembrane helix</keyword>
<protein>
    <submittedName>
        <fullName evidence="2">Uncharacterized protein</fullName>
    </submittedName>
</protein>
<keyword evidence="1" id="KW-0812">Transmembrane</keyword>
<evidence type="ECO:0000256" key="1">
    <source>
        <dbReference type="SAM" id="Phobius"/>
    </source>
</evidence>
<dbReference type="EMBL" id="JAEVHM010000042">
    <property type="protein sequence ID" value="MBM0232481.1"/>
    <property type="molecule type" value="Genomic_DNA"/>
</dbReference>
<dbReference type="Proteomes" id="UP000601027">
    <property type="component" value="Unassembled WGS sequence"/>
</dbReference>
<feature type="transmembrane region" description="Helical" evidence="1">
    <location>
        <begin position="109"/>
        <end position="130"/>
    </location>
</feature>
<sequence length="165" mass="17834">MAGNSGSRRLAQQREYLRIDASKLNRIVDRAEFNRVTKALERRLQDFEMDGFSEPAAVALAECQTLYFRQLGEESISLAKGDRLDSVSADHVRRATSRLRHAASPPWKAVLNIIGGALLGTAIQEIVGIVNSDGPLEKGRALVTMALVAAGVAAVIIAVVAPRRS</sequence>